<evidence type="ECO:0000313" key="2">
    <source>
        <dbReference type="EMBL" id="ATD66122.1"/>
    </source>
</evidence>
<reference evidence="3" key="1">
    <citation type="submission" date="2017-09" db="EMBL/GenBank/DDBJ databases">
        <title>Luteimonas liuhanmingii sp.nov., isolated from the intestinal contents of Tibetan Plateau Pika in Yushu, Qinghai Province, China.</title>
        <authorList>
            <person name="Gui Z."/>
        </authorList>
    </citation>
    <scope>NUCLEOTIDE SEQUENCE [LARGE SCALE GENOMIC DNA]</scope>
    <source>
        <strain evidence="3">100111</strain>
    </source>
</reference>
<feature type="transmembrane region" description="Helical" evidence="1">
    <location>
        <begin position="47"/>
        <end position="68"/>
    </location>
</feature>
<organism evidence="2 3">
    <name type="scientific">Luteimonas chenhongjianii</name>
    <dbReference type="NCBI Taxonomy" id="2006110"/>
    <lineage>
        <taxon>Bacteria</taxon>
        <taxon>Pseudomonadati</taxon>
        <taxon>Pseudomonadota</taxon>
        <taxon>Gammaproteobacteria</taxon>
        <taxon>Lysobacterales</taxon>
        <taxon>Lysobacteraceae</taxon>
        <taxon>Luteimonas</taxon>
    </lineage>
</organism>
<evidence type="ECO:0000313" key="3">
    <source>
        <dbReference type="Proteomes" id="UP000218968"/>
    </source>
</evidence>
<feature type="transmembrane region" description="Helical" evidence="1">
    <location>
        <begin position="74"/>
        <end position="93"/>
    </location>
</feature>
<keyword evidence="1" id="KW-0812">Transmembrane</keyword>
<dbReference type="AlphaFoldDB" id="A0A290XAD3"/>
<sequence length="179" mass="19851">MPLLLLAIVLLGVFALLLLLWPLALWNRYRVGTSRRRPPRWLTRLNAWLIPASAVLFLAGMGIAQLFVPHAFSYAALGVLAGLALGGLGWLLTRVEHRPGQVWYTPNRWLVLALTLLVVARVFAGIWQAWERMRGGQAALAAWGPLGEPAGLFAVAGLVIGYHAMYAVALQWRLGRWLR</sequence>
<keyword evidence="3" id="KW-1185">Reference proteome</keyword>
<keyword evidence="1" id="KW-1133">Transmembrane helix</keyword>
<dbReference type="Proteomes" id="UP000218968">
    <property type="component" value="Chromosome"/>
</dbReference>
<proteinExistence type="predicted"/>
<feature type="transmembrane region" description="Helical" evidence="1">
    <location>
        <begin position="150"/>
        <end position="170"/>
    </location>
</feature>
<accession>A0A290XAD3</accession>
<dbReference type="EMBL" id="CP023406">
    <property type="protein sequence ID" value="ATD66122.1"/>
    <property type="molecule type" value="Genomic_DNA"/>
</dbReference>
<keyword evidence="1" id="KW-0472">Membrane</keyword>
<feature type="transmembrane region" description="Helical" evidence="1">
    <location>
        <begin position="6"/>
        <end position="26"/>
    </location>
</feature>
<dbReference type="KEGG" id="lum:CNR27_00525"/>
<evidence type="ECO:0000256" key="1">
    <source>
        <dbReference type="SAM" id="Phobius"/>
    </source>
</evidence>
<name>A0A290XAD3_9GAMM</name>
<gene>
    <name evidence="2" type="ORF">CNR27_00525</name>
</gene>
<protein>
    <submittedName>
        <fullName evidence="2">DUF1453 domain-containing protein</fullName>
    </submittedName>
</protein>
<feature type="transmembrane region" description="Helical" evidence="1">
    <location>
        <begin position="109"/>
        <end position="130"/>
    </location>
</feature>